<dbReference type="SMART" id="SM00327">
    <property type="entry name" value="VWA"/>
    <property type="match status" value="1"/>
</dbReference>
<keyword evidence="4" id="KW-1185">Reference proteome</keyword>
<gene>
    <name evidence="3" type="ORF">GCM10023165_28610</name>
</gene>
<evidence type="ECO:0000313" key="3">
    <source>
        <dbReference type="EMBL" id="GAA4344983.1"/>
    </source>
</evidence>
<sequence>MSSYENSEDRPQIGAELENAIKRTPLILVLDTSLSMEENDRIGILNNALAEFIEAVKTSDELADALLLSIVTFGGEVKVVSPWASIDDVILEPLVADGNTPMGDAVTVAIGELDLLRAELQQAGTPYNVPWMILMSDGEPTDHWEEAATLVQERIANRKLVPFAFGIPPSKDDVLRRFIPKDFPVYSVKEQDIKALFVKWLLGSLVKVAESSPGKPGGLQLSAPPAIPV</sequence>
<dbReference type="Pfam" id="PF13519">
    <property type="entry name" value="VWA_2"/>
    <property type="match status" value="1"/>
</dbReference>
<dbReference type="SUPFAM" id="SSF53300">
    <property type="entry name" value="vWA-like"/>
    <property type="match status" value="1"/>
</dbReference>
<dbReference type="PROSITE" id="PS50234">
    <property type="entry name" value="VWFA"/>
    <property type="match status" value="1"/>
</dbReference>
<accession>A0ABP8HUW4</accession>
<dbReference type="EMBL" id="BAABGJ010000027">
    <property type="protein sequence ID" value="GAA4344983.1"/>
    <property type="molecule type" value="Genomic_DNA"/>
</dbReference>
<reference evidence="4" key="1">
    <citation type="journal article" date="2019" name="Int. J. Syst. Evol. Microbiol.">
        <title>The Global Catalogue of Microorganisms (GCM) 10K type strain sequencing project: providing services to taxonomists for standard genome sequencing and annotation.</title>
        <authorList>
            <consortium name="The Broad Institute Genomics Platform"/>
            <consortium name="The Broad Institute Genome Sequencing Center for Infectious Disease"/>
            <person name="Wu L."/>
            <person name="Ma J."/>
        </authorList>
    </citation>
    <scope>NUCLEOTIDE SEQUENCE [LARGE SCALE GENOMIC DNA]</scope>
    <source>
        <strain evidence="4">JCM 17804</strain>
    </source>
</reference>
<evidence type="ECO:0000256" key="1">
    <source>
        <dbReference type="SAM" id="MobiDB-lite"/>
    </source>
</evidence>
<organism evidence="3 4">
    <name type="scientific">Variovorax defluvii</name>
    <dbReference type="NCBI Taxonomy" id="913761"/>
    <lineage>
        <taxon>Bacteria</taxon>
        <taxon>Pseudomonadati</taxon>
        <taxon>Pseudomonadota</taxon>
        <taxon>Betaproteobacteria</taxon>
        <taxon>Burkholderiales</taxon>
        <taxon>Comamonadaceae</taxon>
        <taxon>Variovorax</taxon>
    </lineage>
</organism>
<dbReference type="InterPro" id="IPR036465">
    <property type="entry name" value="vWFA_dom_sf"/>
</dbReference>
<dbReference type="Proteomes" id="UP001500975">
    <property type="component" value="Unassembled WGS sequence"/>
</dbReference>
<dbReference type="RefSeq" id="WP_345538662.1">
    <property type="nucleotide sequence ID" value="NZ_BAABGJ010000027.1"/>
</dbReference>
<feature type="domain" description="VWFA" evidence="2">
    <location>
        <begin position="25"/>
        <end position="205"/>
    </location>
</feature>
<evidence type="ECO:0000313" key="4">
    <source>
        <dbReference type="Proteomes" id="UP001500975"/>
    </source>
</evidence>
<name>A0ABP8HUW4_9BURK</name>
<feature type="region of interest" description="Disordered" evidence="1">
    <location>
        <begin position="210"/>
        <end position="229"/>
    </location>
</feature>
<dbReference type="InterPro" id="IPR002035">
    <property type="entry name" value="VWF_A"/>
</dbReference>
<proteinExistence type="predicted"/>
<evidence type="ECO:0000259" key="2">
    <source>
        <dbReference type="PROSITE" id="PS50234"/>
    </source>
</evidence>
<dbReference type="Gene3D" id="3.40.50.410">
    <property type="entry name" value="von Willebrand factor, type A domain"/>
    <property type="match status" value="1"/>
</dbReference>
<protein>
    <submittedName>
        <fullName evidence="3">VWA domain-containing protein</fullName>
    </submittedName>
</protein>
<comment type="caution">
    <text evidence="3">The sequence shown here is derived from an EMBL/GenBank/DDBJ whole genome shotgun (WGS) entry which is preliminary data.</text>
</comment>